<comment type="caution">
    <text evidence="1">The sequence shown here is derived from an EMBL/GenBank/DDBJ whole genome shotgun (WGS) entry which is preliminary data.</text>
</comment>
<evidence type="ECO:0000313" key="1">
    <source>
        <dbReference type="EMBL" id="KAI3749691.1"/>
    </source>
</evidence>
<proteinExistence type="predicted"/>
<keyword evidence="2" id="KW-1185">Reference proteome</keyword>
<dbReference type="Proteomes" id="UP001055811">
    <property type="component" value="Linkage Group LG04"/>
</dbReference>
<name>A0ACB9DTA9_CICIN</name>
<organism evidence="1 2">
    <name type="scientific">Cichorium intybus</name>
    <name type="common">Chicory</name>
    <dbReference type="NCBI Taxonomy" id="13427"/>
    <lineage>
        <taxon>Eukaryota</taxon>
        <taxon>Viridiplantae</taxon>
        <taxon>Streptophyta</taxon>
        <taxon>Embryophyta</taxon>
        <taxon>Tracheophyta</taxon>
        <taxon>Spermatophyta</taxon>
        <taxon>Magnoliopsida</taxon>
        <taxon>eudicotyledons</taxon>
        <taxon>Gunneridae</taxon>
        <taxon>Pentapetalae</taxon>
        <taxon>asterids</taxon>
        <taxon>campanulids</taxon>
        <taxon>Asterales</taxon>
        <taxon>Asteraceae</taxon>
        <taxon>Cichorioideae</taxon>
        <taxon>Cichorieae</taxon>
        <taxon>Cichoriinae</taxon>
        <taxon>Cichorium</taxon>
    </lineage>
</organism>
<accession>A0ACB9DTA9</accession>
<dbReference type="EMBL" id="CM042012">
    <property type="protein sequence ID" value="KAI3749691.1"/>
    <property type="molecule type" value="Genomic_DNA"/>
</dbReference>
<reference evidence="2" key="1">
    <citation type="journal article" date="2022" name="Mol. Ecol. Resour.">
        <title>The genomes of chicory, endive, great burdock and yacon provide insights into Asteraceae palaeo-polyploidization history and plant inulin production.</title>
        <authorList>
            <person name="Fan W."/>
            <person name="Wang S."/>
            <person name="Wang H."/>
            <person name="Wang A."/>
            <person name="Jiang F."/>
            <person name="Liu H."/>
            <person name="Zhao H."/>
            <person name="Xu D."/>
            <person name="Zhang Y."/>
        </authorList>
    </citation>
    <scope>NUCLEOTIDE SEQUENCE [LARGE SCALE GENOMIC DNA]</scope>
    <source>
        <strain evidence="2">cv. Punajuju</strain>
    </source>
</reference>
<evidence type="ECO:0000313" key="2">
    <source>
        <dbReference type="Proteomes" id="UP001055811"/>
    </source>
</evidence>
<protein>
    <submittedName>
        <fullName evidence="1">Uncharacterized protein</fullName>
    </submittedName>
</protein>
<sequence>MSRKRKYCTLVSKSDCEEGLREAEQVVGAISFQIIPADTQYQQGIGYLIYLEMRKRLQDVGVHSIFCWADEESEGFWLRQSLRLKKATCTEANLGGSINPASSPCVMVIPPTIGCL</sequence>
<reference evidence="1 2" key="2">
    <citation type="journal article" date="2022" name="Mol. Ecol. Resour.">
        <title>The genomes of chicory, endive, great burdock and yacon provide insights into Asteraceae paleo-polyploidization history and plant inulin production.</title>
        <authorList>
            <person name="Fan W."/>
            <person name="Wang S."/>
            <person name="Wang H."/>
            <person name="Wang A."/>
            <person name="Jiang F."/>
            <person name="Liu H."/>
            <person name="Zhao H."/>
            <person name="Xu D."/>
            <person name="Zhang Y."/>
        </authorList>
    </citation>
    <scope>NUCLEOTIDE SEQUENCE [LARGE SCALE GENOMIC DNA]</scope>
    <source>
        <strain evidence="2">cv. Punajuju</strain>
        <tissue evidence="1">Leaves</tissue>
    </source>
</reference>
<gene>
    <name evidence="1" type="ORF">L2E82_20307</name>
</gene>